<keyword evidence="3" id="KW-1185">Reference proteome</keyword>
<name>A0A8T2NWY9_9TELE</name>
<organism evidence="2 3">
    <name type="scientific">Albula glossodonta</name>
    <name type="common">roundjaw bonefish</name>
    <dbReference type="NCBI Taxonomy" id="121402"/>
    <lineage>
        <taxon>Eukaryota</taxon>
        <taxon>Metazoa</taxon>
        <taxon>Chordata</taxon>
        <taxon>Craniata</taxon>
        <taxon>Vertebrata</taxon>
        <taxon>Euteleostomi</taxon>
        <taxon>Actinopterygii</taxon>
        <taxon>Neopterygii</taxon>
        <taxon>Teleostei</taxon>
        <taxon>Albuliformes</taxon>
        <taxon>Albulidae</taxon>
        <taxon>Albula</taxon>
    </lineage>
</organism>
<evidence type="ECO:0000256" key="1">
    <source>
        <dbReference type="SAM" id="MobiDB-lite"/>
    </source>
</evidence>
<dbReference type="AlphaFoldDB" id="A0A8T2NWY9"/>
<feature type="region of interest" description="Disordered" evidence="1">
    <location>
        <begin position="1"/>
        <end position="85"/>
    </location>
</feature>
<comment type="caution">
    <text evidence="2">The sequence shown here is derived from an EMBL/GenBank/DDBJ whole genome shotgun (WGS) entry which is preliminary data.</text>
</comment>
<proteinExistence type="predicted"/>
<evidence type="ECO:0000313" key="2">
    <source>
        <dbReference type="EMBL" id="KAG9342082.1"/>
    </source>
</evidence>
<sequence length="294" mass="30865">MGTSPNVADIGPEPRPGPDRAPVQVSAARSERSRAAQTSHLQHGPEGVQADDSLAALGEEQSVCGDGESSGESLSSAQRTPNPLRSSRLLLGKLSSGLKLWRGSCSSSRPRIPVGECVHGSECVSSRIPVGECVHGSECVFSRIPVGECVPGSVCVFSRIPVGECVPGSECVFSRIPVGECVPGSVCVFSRIPVGECVPGSGVCVVQLGRQRQLAQEQALMQLGQQSPHTQPKPARPQGIKTARLLLAGVVEQQGDPGGSHVPQGLRQGQVQHHYIDGVYVDGYLPERAVHVIQ</sequence>
<evidence type="ECO:0000313" key="3">
    <source>
        <dbReference type="Proteomes" id="UP000824540"/>
    </source>
</evidence>
<gene>
    <name evidence="2" type="ORF">JZ751_017079</name>
</gene>
<protein>
    <submittedName>
        <fullName evidence="2">Uncharacterized protein</fullName>
    </submittedName>
</protein>
<dbReference type="EMBL" id="JAFBMS010000030">
    <property type="protein sequence ID" value="KAG9342082.1"/>
    <property type="molecule type" value="Genomic_DNA"/>
</dbReference>
<dbReference type="Proteomes" id="UP000824540">
    <property type="component" value="Unassembled WGS sequence"/>
</dbReference>
<accession>A0A8T2NWY9</accession>
<reference evidence="2" key="1">
    <citation type="thesis" date="2021" institute="BYU ScholarsArchive" country="Provo, UT, USA">
        <title>Applications of and Algorithms for Genome Assembly and Genomic Analyses with an Emphasis on Marine Teleosts.</title>
        <authorList>
            <person name="Pickett B.D."/>
        </authorList>
    </citation>
    <scope>NUCLEOTIDE SEQUENCE</scope>
    <source>
        <strain evidence="2">HI-2016</strain>
    </source>
</reference>